<dbReference type="Gene3D" id="2.60.120.10">
    <property type="entry name" value="Jelly Rolls"/>
    <property type="match status" value="1"/>
</dbReference>
<dbReference type="InterPro" id="IPR046342">
    <property type="entry name" value="CBS_dom_sf"/>
</dbReference>
<protein>
    <submittedName>
        <fullName evidence="5">CBS domain-containing protein</fullName>
    </submittedName>
</protein>
<dbReference type="GO" id="GO:0008773">
    <property type="term" value="F:[protein-PII] uridylyltransferase activity"/>
    <property type="evidence" value="ECO:0007669"/>
    <property type="project" value="InterPro"/>
</dbReference>
<dbReference type="EMBL" id="FNVR01000015">
    <property type="protein sequence ID" value="SEG14406.1"/>
    <property type="molecule type" value="Genomic_DNA"/>
</dbReference>
<dbReference type="Proteomes" id="UP000236736">
    <property type="component" value="Unassembled WGS sequence"/>
</dbReference>
<dbReference type="RefSeq" id="WP_103925287.1">
    <property type="nucleotide sequence ID" value="NZ_FNVR01000015.1"/>
</dbReference>
<dbReference type="InterPro" id="IPR000595">
    <property type="entry name" value="cNMP-bd_dom"/>
</dbReference>
<keyword evidence="1 2" id="KW-0129">CBS domain</keyword>
<dbReference type="InterPro" id="IPR018821">
    <property type="entry name" value="DUF294_put_nucleoTrafse_sb-bd"/>
</dbReference>
<evidence type="ECO:0000256" key="2">
    <source>
        <dbReference type="PROSITE-ProRule" id="PRU00703"/>
    </source>
</evidence>
<gene>
    <name evidence="5" type="ORF">SAMN03080598_02636</name>
</gene>
<dbReference type="CDD" id="cd05401">
    <property type="entry name" value="NT_GlnE_GlnD_like"/>
    <property type="match status" value="1"/>
</dbReference>
<dbReference type="SUPFAM" id="SSF51206">
    <property type="entry name" value="cAMP-binding domain-like"/>
    <property type="match status" value="1"/>
</dbReference>
<evidence type="ECO:0000259" key="4">
    <source>
        <dbReference type="PROSITE" id="PS51371"/>
    </source>
</evidence>
<feature type="domain" description="CBS" evidence="4">
    <location>
        <begin position="241"/>
        <end position="300"/>
    </location>
</feature>
<dbReference type="SMART" id="SM00116">
    <property type="entry name" value="CBS"/>
    <property type="match status" value="1"/>
</dbReference>
<dbReference type="AlphaFoldDB" id="A0A1H5XT20"/>
<organism evidence="5 6">
    <name type="scientific">Algoriphagus boritolerans DSM 17298 = JCM 18970</name>
    <dbReference type="NCBI Taxonomy" id="1120964"/>
    <lineage>
        <taxon>Bacteria</taxon>
        <taxon>Pseudomonadati</taxon>
        <taxon>Bacteroidota</taxon>
        <taxon>Cytophagia</taxon>
        <taxon>Cytophagales</taxon>
        <taxon>Cyclobacteriaceae</taxon>
        <taxon>Algoriphagus</taxon>
    </lineage>
</organism>
<evidence type="ECO:0000313" key="5">
    <source>
        <dbReference type="EMBL" id="SEG14406.1"/>
    </source>
</evidence>
<feature type="domain" description="Cyclic nucleotide-binding" evidence="3">
    <location>
        <begin position="18"/>
        <end position="121"/>
    </location>
</feature>
<evidence type="ECO:0000259" key="3">
    <source>
        <dbReference type="PROSITE" id="PS50042"/>
    </source>
</evidence>
<dbReference type="InterPro" id="IPR000644">
    <property type="entry name" value="CBS_dom"/>
</dbReference>
<sequence>MSNVIVNRVAEFLKRFPPFSFLGKEDLTRVAQSVEIQFLEKGEMLFRQGEAARPHFFILKEGLIQLVENSPKGEQIREVCDEGDVFGVLALLGKRPYVLTSKVIENSLIYAIPVAVFEKILEENSRVALFFAAGFAAGQVVVRQDLSQGQKARGEFKKDSGDHSLLIFSDQSAVIFSEKVVCCSPDTAIQSAAKEMAQAQVSSIVICDENKFPVGILTDKDLRTRVLAAGISPENPVSQVMTSPVITRNKQDGFSNLYLTMIRHRLHHLVLTEDGSDQSAVCGIISDHDVFLSMGNSPAVLIHALMNTLEVVEMRKIRDRAEQMLGYYLENEVSMEFVASVMTEINDVIIRQALEIVKDQLKAVYPEMMGIRFCFLSMGSEGRAEQLLRTDLDNAILYEDVAQNLKSRAVEYFQKLGEGVVEVLLACGFDPCPGKIMASNPEWVQPLTVWKSYFTEWILHPSPEALMKVSIFFDFRSVAGSKALAEELSAHIYQEIGKKQVFLNFLALNAMKNPPPLGFFRDFVLERSGENRDQFDIKLRAMLPLTDLARLLVLSHQIVGINNTFRRFEKLAELEPANAELFSQAGKAYEILMRMRALEGMQSKSNGRFIKPRSLGKLQRQLLKNAFVPISELQEIVNIRFQLDYFRR</sequence>
<accession>A0A1H5XT20</accession>
<dbReference type="PROSITE" id="PS50042">
    <property type="entry name" value="CNMP_BINDING_3"/>
    <property type="match status" value="1"/>
</dbReference>
<reference evidence="6" key="1">
    <citation type="submission" date="2016-10" db="EMBL/GenBank/DDBJ databases">
        <authorList>
            <person name="Varghese N."/>
            <person name="Submissions S."/>
        </authorList>
    </citation>
    <scope>NUCLEOTIDE SEQUENCE [LARGE SCALE GENOMIC DNA]</scope>
    <source>
        <strain evidence="6">DSM 17298</strain>
    </source>
</reference>
<dbReference type="PROSITE" id="PS51371">
    <property type="entry name" value="CBS"/>
    <property type="match status" value="2"/>
</dbReference>
<dbReference type="CDD" id="cd00038">
    <property type="entry name" value="CAP_ED"/>
    <property type="match status" value="1"/>
</dbReference>
<dbReference type="OrthoDB" id="9810963at2"/>
<dbReference type="InterPro" id="IPR051257">
    <property type="entry name" value="Diverse_CBS-Domain"/>
</dbReference>
<dbReference type="SUPFAM" id="SSF54631">
    <property type="entry name" value="CBS-domain pair"/>
    <property type="match status" value="1"/>
</dbReference>
<dbReference type="SMART" id="SM00100">
    <property type="entry name" value="cNMP"/>
    <property type="match status" value="1"/>
</dbReference>
<dbReference type="Pfam" id="PF00027">
    <property type="entry name" value="cNMP_binding"/>
    <property type="match status" value="1"/>
</dbReference>
<dbReference type="InterPro" id="IPR018490">
    <property type="entry name" value="cNMP-bd_dom_sf"/>
</dbReference>
<proteinExistence type="predicted"/>
<evidence type="ECO:0000313" key="6">
    <source>
        <dbReference type="Proteomes" id="UP000236736"/>
    </source>
</evidence>
<name>A0A1H5XT20_9BACT</name>
<dbReference type="Gene3D" id="3.30.460.10">
    <property type="entry name" value="Beta Polymerase, domain 2"/>
    <property type="match status" value="1"/>
</dbReference>
<dbReference type="Gene3D" id="3.10.580.10">
    <property type="entry name" value="CBS-domain"/>
    <property type="match status" value="1"/>
</dbReference>
<dbReference type="PANTHER" id="PTHR43080">
    <property type="entry name" value="CBS DOMAIN-CONTAINING PROTEIN CBSX3, MITOCHONDRIAL"/>
    <property type="match status" value="1"/>
</dbReference>
<dbReference type="Pfam" id="PF10335">
    <property type="entry name" value="DUF294_C"/>
    <property type="match status" value="1"/>
</dbReference>
<dbReference type="Pfam" id="PF03445">
    <property type="entry name" value="DUF294"/>
    <property type="match status" value="1"/>
</dbReference>
<dbReference type="PANTHER" id="PTHR43080:SF2">
    <property type="entry name" value="CBS DOMAIN-CONTAINING PROTEIN"/>
    <property type="match status" value="1"/>
</dbReference>
<feature type="domain" description="CBS" evidence="4">
    <location>
        <begin position="176"/>
        <end position="234"/>
    </location>
</feature>
<dbReference type="SUPFAM" id="SSF81301">
    <property type="entry name" value="Nucleotidyltransferase"/>
    <property type="match status" value="1"/>
</dbReference>
<dbReference type="InterPro" id="IPR014710">
    <property type="entry name" value="RmlC-like_jellyroll"/>
</dbReference>
<dbReference type="InterPro" id="IPR043519">
    <property type="entry name" value="NT_sf"/>
</dbReference>
<dbReference type="InterPro" id="IPR005105">
    <property type="entry name" value="GlnD_Uridyltrans_N"/>
</dbReference>
<dbReference type="Pfam" id="PF00571">
    <property type="entry name" value="CBS"/>
    <property type="match status" value="2"/>
</dbReference>
<keyword evidence="6" id="KW-1185">Reference proteome</keyword>
<evidence type="ECO:0000256" key="1">
    <source>
        <dbReference type="ARBA" id="ARBA00023122"/>
    </source>
</evidence>
<dbReference type="STRING" id="1120964.GCA_001313265_05403"/>